<keyword evidence="5" id="KW-0175">Coiled coil</keyword>
<evidence type="ECO:0000259" key="7">
    <source>
        <dbReference type="Pfam" id="PF00520"/>
    </source>
</evidence>
<reference evidence="9" key="1">
    <citation type="submission" date="2025-08" db="UniProtKB">
        <authorList>
            <consortium name="RefSeq"/>
        </authorList>
    </citation>
    <scope>IDENTIFICATION</scope>
    <source>
        <tissue evidence="9">Testes</tissue>
    </source>
</reference>
<dbReference type="SUPFAM" id="SSF81324">
    <property type="entry name" value="Voltage-gated potassium channels"/>
    <property type="match status" value="1"/>
</dbReference>
<evidence type="ECO:0000256" key="5">
    <source>
        <dbReference type="SAM" id="Coils"/>
    </source>
</evidence>
<comment type="subcellular location">
    <subcellularLocation>
        <location evidence="1">Membrane</location>
        <topology evidence="1">Multi-pass membrane protein</topology>
    </subcellularLocation>
</comment>
<feature type="transmembrane region" description="Helical" evidence="6">
    <location>
        <begin position="428"/>
        <end position="456"/>
    </location>
</feature>
<feature type="coiled-coil region" evidence="5">
    <location>
        <begin position="644"/>
        <end position="671"/>
    </location>
</feature>
<keyword evidence="4 6" id="KW-0472">Membrane</keyword>
<evidence type="ECO:0000256" key="3">
    <source>
        <dbReference type="ARBA" id="ARBA00022989"/>
    </source>
</evidence>
<dbReference type="PANTHER" id="PTHR46141:SF1">
    <property type="entry name" value="SODIUM LEAK CHANNEL NALCN"/>
    <property type="match status" value="1"/>
</dbReference>
<protein>
    <submittedName>
        <fullName evidence="9">Sodium leak channel non-selective protein-like</fullName>
    </submittedName>
</protein>
<feature type="transmembrane region" description="Helical" evidence="6">
    <location>
        <begin position="205"/>
        <end position="222"/>
    </location>
</feature>
<accession>A0ABM0MT17</accession>
<evidence type="ECO:0000256" key="1">
    <source>
        <dbReference type="ARBA" id="ARBA00004141"/>
    </source>
</evidence>
<dbReference type="InterPro" id="IPR028823">
    <property type="entry name" value="NALCN"/>
</dbReference>
<keyword evidence="8" id="KW-1185">Reference proteome</keyword>
<proteinExistence type="predicted"/>
<organism evidence="8 9">
    <name type="scientific">Saccoglossus kowalevskii</name>
    <name type="common">Acorn worm</name>
    <dbReference type="NCBI Taxonomy" id="10224"/>
    <lineage>
        <taxon>Eukaryota</taxon>
        <taxon>Metazoa</taxon>
        <taxon>Hemichordata</taxon>
        <taxon>Enteropneusta</taxon>
        <taxon>Harrimaniidae</taxon>
        <taxon>Saccoglossus</taxon>
    </lineage>
</organism>
<dbReference type="GeneID" id="102800604"/>
<dbReference type="Gene3D" id="1.20.120.350">
    <property type="entry name" value="Voltage-gated potassium channels. Chain C"/>
    <property type="match status" value="1"/>
</dbReference>
<dbReference type="InterPro" id="IPR005821">
    <property type="entry name" value="Ion_trans_dom"/>
</dbReference>
<dbReference type="Proteomes" id="UP000694865">
    <property type="component" value="Unplaced"/>
</dbReference>
<dbReference type="Gene3D" id="1.10.287.70">
    <property type="match status" value="2"/>
</dbReference>
<dbReference type="Pfam" id="PF00520">
    <property type="entry name" value="Ion_trans"/>
    <property type="match status" value="2"/>
</dbReference>
<name>A0ABM0MT17_SACKO</name>
<feature type="non-terminal residue" evidence="9">
    <location>
        <position position="1"/>
    </location>
</feature>
<feature type="transmembrane region" description="Helical" evidence="6">
    <location>
        <begin position="120"/>
        <end position="147"/>
    </location>
</feature>
<sequence length="706" mass="80958">VFQMSDIIDPYTPLSILRSPRPLILMRGIRVYLIVQLPKARVNSIFRRSSQQVWSVTIFLVFFLTLYGILGVQMFGALDYHCVKNSSVPGVFTVYETASQEGWVFMMYRVMDAFPSWRGYFFFTTMIFFLAWLVKNVFIAVIIEVFAEIRVQFQQMWISNAKTSAASASQVIHDDGSGWKLVSVDENKPAGFAPRCCQIILQSRIFHLAVLLLVFADAVIAATSSTFTDDEKKQKQYKDFQYYAQIVFTLIFDFEVLFKISCLSFSGFIKRSLHKYELLLAVGTTIHIIPYFYHTQLTYFQVVRCTRLIKGSPTLEDFVYKVFGPGKKLGILIFFTMSSLIVVSVISLQLFCFIPKLENFMTFPHEGWVDIVNGCLLGVQKHYAPLVIFFFIIYHLFTSSAFMSMFQILTQKGWVVVMYESMFATGSFAPIVAIYFISYHLFATVIVLSLFVAVILDNLELDEEVKRLKQIKFSEEVMSTKTKLPLRLRIFEKFPDQPQMVRMYKLPSDFSIPKIRESFMRQFIETDSNIEKLLKSSSKVANTANVPQTYTPPCQMKLLTWRSSVPLRTANMSQKKQGITVIVRDSGNQRLLSIGDASQFVKEGQGLLGPMEYGSRDRRALRAGSVRGSKAFEAIKDNGDSLANKSVEIDIKVIQEKKQQAEQKRNAQVEELMENHPYFDTPLLAMGQQNKIRKCCKLIVNTRYKA</sequence>
<feature type="transmembrane region" description="Helical" evidence="6">
    <location>
        <begin position="329"/>
        <end position="354"/>
    </location>
</feature>
<dbReference type="RefSeq" id="XP_006823158.1">
    <property type="nucleotide sequence ID" value="XM_006823095.1"/>
</dbReference>
<dbReference type="PANTHER" id="PTHR46141">
    <property type="entry name" value="SODIUM LEAK CHANNEL NON-SELECTIVE PROTEIN"/>
    <property type="match status" value="1"/>
</dbReference>
<keyword evidence="3 6" id="KW-1133">Transmembrane helix</keyword>
<evidence type="ECO:0000256" key="6">
    <source>
        <dbReference type="SAM" id="Phobius"/>
    </source>
</evidence>
<feature type="non-terminal residue" evidence="9">
    <location>
        <position position="706"/>
    </location>
</feature>
<keyword evidence="2 6" id="KW-0812">Transmembrane</keyword>
<feature type="transmembrane region" description="Helical" evidence="6">
    <location>
        <begin position="53"/>
        <end position="75"/>
    </location>
</feature>
<evidence type="ECO:0000256" key="2">
    <source>
        <dbReference type="ARBA" id="ARBA00022692"/>
    </source>
</evidence>
<gene>
    <name evidence="9" type="primary">LOC102800604</name>
</gene>
<evidence type="ECO:0000313" key="8">
    <source>
        <dbReference type="Proteomes" id="UP000694865"/>
    </source>
</evidence>
<feature type="domain" description="Ion transport" evidence="7">
    <location>
        <begin position="13"/>
        <end position="152"/>
    </location>
</feature>
<evidence type="ECO:0000256" key="4">
    <source>
        <dbReference type="ARBA" id="ARBA00023136"/>
    </source>
</evidence>
<feature type="domain" description="Ion transport" evidence="7">
    <location>
        <begin position="204"/>
        <end position="462"/>
    </location>
</feature>
<dbReference type="InterPro" id="IPR027359">
    <property type="entry name" value="Volt_channel_dom_sf"/>
</dbReference>
<feature type="transmembrane region" description="Helical" evidence="6">
    <location>
        <begin position="242"/>
        <end position="269"/>
    </location>
</feature>
<feature type="transmembrane region" description="Helical" evidence="6">
    <location>
        <begin position="276"/>
        <end position="293"/>
    </location>
</feature>
<feature type="transmembrane region" description="Helical" evidence="6">
    <location>
        <begin position="386"/>
        <end position="408"/>
    </location>
</feature>
<evidence type="ECO:0000313" key="9">
    <source>
        <dbReference type="RefSeq" id="XP_006823158.1"/>
    </source>
</evidence>